<keyword evidence="2 3" id="KW-0819">tRNA processing</keyword>
<evidence type="ECO:0000256" key="3">
    <source>
        <dbReference type="HAMAP-Rule" id="MF_01539"/>
    </source>
</evidence>
<gene>
    <name evidence="3" type="primary">tmcAL</name>
    <name evidence="4" type="ORF">J2R98_000310</name>
</gene>
<feature type="binding site" evidence="3">
    <location>
        <position position="190"/>
    </location>
    <ligand>
        <name>ATP</name>
        <dbReference type="ChEBI" id="CHEBI:30616"/>
    </ligand>
</feature>
<dbReference type="NCBIfam" id="NF010191">
    <property type="entry name" value="PRK13670.1"/>
    <property type="match status" value="1"/>
</dbReference>
<evidence type="ECO:0000256" key="1">
    <source>
        <dbReference type="ARBA" id="ARBA00022598"/>
    </source>
</evidence>
<dbReference type="SUPFAM" id="SSF52374">
    <property type="entry name" value="Nucleotidylyl transferase"/>
    <property type="match status" value="1"/>
</dbReference>
<keyword evidence="3" id="KW-0820">tRNA-binding</keyword>
<feature type="binding site" evidence="3">
    <location>
        <position position="104"/>
    </location>
    <ligand>
        <name>ATP</name>
        <dbReference type="ChEBI" id="CHEBI:30616"/>
    </ligand>
</feature>
<feature type="binding site" evidence="3">
    <location>
        <position position="165"/>
    </location>
    <ligand>
        <name>ATP</name>
        <dbReference type="ChEBI" id="CHEBI:30616"/>
    </ligand>
</feature>
<dbReference type="InterPro" id="IPR008513">
    <property type="entry name" value="tRNA(Met)_cyd_acetate_ligase"/>
</dbReference>
<dbReference type="Pfam" id="PF05636">
    <property type="entry name" value="HIGH_NTase1"/>
    <property type="match status" value="1"/>
</dbReference>
<dbReference type="Gene3D" id="3.40.50.620">
    <property type="entry name" value="HUPs"/>
    <property type="match status" value="1"/>
</dbReference>
<keyword evidence="1 3" id="KW-0436">Ligase</keyword>
<name>A0ABU0DPY7_9BACI</name>
<dbReference type="HAMAP" id="MF_01539">
    <property type="entry name" value="TmcAL"/>
    <property type="match status" value="1"/>
</dbReference>
<comment type="similarity">
    <text evidence="3">Belongs to the TmcAL family.</text>
</comment>
<feature type="binding site" evidence="3">
    <location>
        <begin position="10"/>
        <end position="23"/>
    </location>
    <ligand>
        <name>ATP</name>
        <dbReference type="ChEBI" id="CHEBI:30616"/>
    </ligand>
</feature>
<reference evidence="4 5" key="1">
    <citation type="submission" date="2023-07" db="EMBL/GenBank/DDBJ databases">
        <title>Genomic Encyclopedia of Type Strains, Phase IV (KMG-IV): sequencing the most valuable type-strain genomes for metagenomic binning, comparative biology and taxonomic classification.</title>
        <authorList>
            <person name="Goeker M."/>
        </authorList>
    </citation>
    <scope>NUCLEOTIDE SEQUENCE [LARGE SCALE GENOMIC DNA]</scope>
    <source>
        <strain evidence="4 5">DSM 15448</strain>
    </source>
</reference>
<dbReference type="PANTHER" id="PTHR37825:SF1">
    <property type="entry name" value="TRNA(MET) CYTIDINE ACETATE LIGASE"/>
    <property type="match status" value="1"/>
</dbReference>
<dbReference type="Proteomes" id="UP001236723">
    <property type="component" value="Unassembled WGS sequence"/>
</dbReference>
<comment type="catalytic activity">
    <reaction evidence="3">
        <text>cytidine(34) in elongator tRNA(Met) + acetate + ATP = N(4)-acetylcytidine(34) in elongator tRNA(Met) + AMP + diphosphate</text>
        <dbReference type="Rhea" id="RHEA:58144"/>
        <dbReference type="Rhea" id="RHEA-COMP:10693"/>
        <dbReference type="Rhea" id="RHEA-COMP:10694"/>
        <dbReference type="ChEBI" id="CHEBI:30089"/>
        <dbReference type="ChEBI" id="CHEBI:30616"/>
        <dbReference type="ChEBI" id="CHEBI:33019"/>
        <dbReference type="ChEBI" id="CHEBI:74900"/>
        <dbReference type="ChEBI" id="CHEBI:82748"/>
        <dbReference type="ChEBI" id="CHEBI:456215"/>
    </reaction>
</comment>
<evidence type="ECO:0000313" key="5">
    <source>
        <dbReference type="Proteomes" id="UP001236723"/>
    </source>
</evidence>
<comment type="caution">
    <text evidence="4">The sequence shown here is derived from an EMBL/GenBank/DDBJ whole genome shotgun (WGS) entry which is preliminary data.</text>
</comment>
<evidence type="ECO:0000313" key="4">
    <source>
        <dbReference type="EMBL" id="MDQ0350507.1"/>
    </source>
</evidence>
<accession>A0ABU0DPY7</accession>
<organism evidence="4 5">
    <name type="scientific">Alkalibacillus filiformis</name>
    <dbReference type="NCBI Taxonomy" id="200990"/>
    <lineage>
        <taxon>Bacteria</taxon>
        <taxon>Bacillati</taxon>
        <taxon>Bacillota</taxon>
        <taxon>Bacilli</taxon>
        <taxon>Bacillales</taxon>
        <taxon>Bacillaceae</taxon>
        <taxon>Alkalibacillus</taxon>
    </lineage>
</organism>
<evidence type="ECO:0000256" key="2">
    <source>
        <dbReference type="ARBA" id="ARBA00022694"/>
    </source>
</evidence>
<proteinExistence type="inferred from homology"/>
<comment type="subcellular location">
    <subcellularLocation>
        <location evidence="3">Cytoplasm</location>
    </subcellularLocation>
</comment>
<comment type="function">
    <text evidence="3">Catalyzes the formation of N(4)-acetylcytidine (ac(4)C) at the wobble position of elongator tRNA(Met), using acetate and ATP as substrates. First activates an acetate ion to form acetyladenylate (Ac-AMP) and then transfers the acetyl group to tRNA to form ac(4)C34.</text>
</comment>
<keyword evidence="3" id="KW-0067">ATP-binding</keyword>
<sequence>MINVKSCGLIVEYNPFHNGHFYHQESSRQKTDADVTVAVMSSSFLQRGEPAIIDKFARTKAALNHHVDVVLELPFLYAVQYADLFAHGAVSILNALEVDYVCFGSESGDIQAFKDRYTHFKEHEEQFQSLLQKNLKQGYSFPQASTEAYDAIGLRSKELDLGQPNNILGFSYVKAIQNLNSDIIPETIQRTKSGYHDETIEHDIASATSIRQEIVSTKQLTKKAEQALPKETVKQLKSYQQNSGNWHDWELYFPYLQLIVQTKSEEELREVHGMIEGLEYKLKQTVNRVSNFQQWMEQLKTKRYTWTRLQRIFVHLLTNTTKDEVEAYKDLTEPPYIRLLGMNEQGRAFINQKKKQIDIPIISNLQQTQHPLIKIEERATDAYYSVIQPHHRANLRKQELTGPIMIKQSNAP</sequence>
<dbReference type="EC" id="6.3.4.-" evidence="3"/>
<dbReference type="InterPro" id="IPR014729">
    <property type="entry name" value="Rossmann-like_a/b/a_fold"/>
</dbReference>
<dbReference type="PANTHER" id="PTHR37825">
    <property type="entry name" value="TRNA(MET) CYTIDINE ACETATE LIGASE"/>
    <property type="match status" value="1"/>
</dbReference>
<keyword evidence="5" id="KW-1185">Reference proteome</keyword>
<keyword evidence="3" id="KW-0963">Cytoplasm</keyword>
<protein>
    <recommendedName>
        <fullName evidence="3">tRNA(Met) cytidine acetate ligase</fullName>
        <ecNumber evidence="3">6.3.4.-</ecNumber>
    </recommendedName>
</protein>
<comment type="caution">
    <text evidence="3">Lacks conserved residue(s) required for the propagation of feature annotation.</text>
</comment>
<keyword evidence="3" id="KW-0694">RNA-binding</keyword>
<dbReference type="EMBL" id="JAUSUP010000001">
    <property type="protein sequence ID" value="MDQ0350507.1"/>
    <property type="molecule type" value="Genomic_DNA"/>
</dbReference>
<keyword evidence="3" id="KW-0547">Nucleotide-binding</keyword>